<proteinExistence type="predicted"/>
<dbReference type="Proteomes" id="UP000014937">
    <property type="component" value="Unassembled WGS sequence"/>
</dbReference>
<name>R6WS63_9FIRM</name>
<keyword evidence="1" id="KW-1133">Transmembrane helix</keyword>
<dbReference type="EMBL" id="CBGL010000118">
    <property type="protein sequence ID" value="CDD12215.1"/>
    <property type="molecule type" value="Genomic_DNA"/>
</dbReference>
<sequence length="178" mass="18819">MEMANAGVGLGDALMLAKQGSNGNEMWNNPFVYLILLAAFGGGFGGFGGWGGNGSAFQGAVTRAELSEGLDNQDIKASLRGIQSGMCDGFYTVGMNEKETGYKVASVGESINRNIDALRFEGAANTCKVTTAIHEEGEKTRALITCNTMQALRDKLADKDRELLYLKLKLPATTPAAA</sequence>
<evidence type="ECO:0000313" key="3">
    <source>
        <dbReference type="Proteomes" id="UP000014937"/>
    </source>
</evidence>
<comment type="caution">
    <text evidence="2">The sequence shown here is derived from an EMBL/GenBank/DDBJ whole genome shotgun (WGS) entry which is preliminary data.</text>
</comment>
<reference evidence="2" key="1">
    <citation type="submission" date="2012-11" db="EMBL/GenBank/DDBJ databases">
        <title>Dependencies among metagenomic species, viruses, plasmids and units of genetic variation.</title>
        <authorList>
            <person name="Nielsen H.B."/>
            <person name="Almeida M."/>
            <person name="Juncker A.S."/>
            <person name="Rasmussen S."/>
            <person name="Li J."/>
            <person name="Sunagawa S."/>
            <person name="Plichta D."/>
            <person name="Gautier L."/>
            <person name="Le Chatelier E."/>
            <person name="Peletier E."/>
            <person name="Bonde I."/>
            <person name="Nielsen T."/>
            <person name="Manichanh C."/>
            <person name="Arumugam M."/>
            <person name="Batto J."/>
            <person name="Santos M.B.Q.D."/>
            <person name="Blom N."/>
            <person name="Borruel N."/>
            <person name="Burgdorf K.S."/>
            <person name="Boumezbeur F."/>
            <person name="Casellas F."/>
            <person name="Dore J."/>
            <person name="Guarner F."/>
            <person name="Hansen T."/>
            <person name="Hildebrand F."/>
            <person name="Kaas R.S."/>
            <person name="Kennedy S."/>
            <person name="Kristiansen K."/>
            <person name="Kultima J.R."/>
            <person name="Leonard P."/>
            <person name="Levenez F."/>
            <person name="Lund O."/>
            <person name="Moumen B."/>
            <person name="Le Paslier D."/>
            <person name="Pons N."/>
            <person name="Pedersen O."/>
            <person name="Prifti E."/>
            <person name="Qin J."/>
            <person name="Raes J."/>
            <person name="Tap J."/>
            <person name="Tims S."/>
            <person name="Ussery D.W."/>
            <person name="Yamada T."/>
            <person name="MetaHit consortium"/>
            <person name="Renault P."/>
            <person name="Sicheritz-Ponten T."/>
            <person name="Bork P."/>
            <person name="Wang J."/>
            <person name="Brunak S."/>
            <person name="Ehrlich S.D."/>
        </authorList>
    </citation>
    <scope>NUCLEOTIDE SEQUENCE [LARGE SCALE GENOMIC DNA]</scope>
</reference>
<dbReference type="HOGENOM" id="CLU_1509243_0_0_9"/>
<organism evidence="2 3">
    <name type="scientific">Phascolarctobacterium succinatutens CAG:287</name>
    <dbReference type="NCBI Taxonomy" id="1263101"/>
    <lineage>
        <taxon>Bacteria</taxon>
        <taxon>Bacillati</taxon>
        <taxon>Bacillota</taxon>
        <taxon>Negativicutes</taxon>
        <taxon>Acidaminococcales</taxon>
        <taxon>Acidaminococcaceae</taxon>
        <taxon>Phascolarctobacterium</taxon>
    </lineage>
</organism>
<evidence type="ECO:0000313" key="2">
    <source>
        <dbReference type="EMBL" id="CDD12215.1"/>
    </source>
</evidence>
<dbReference type="RefSeq" id="WP_021719978.1">
    <property type="nucleotide sequence ID" value="NZ_FR892786.1"/>
</dbReference>
<dbReference type="AlphaFoldDB" id="R6WS63"/>
<feature type="transmembrane region" description="Helical" evidence="1">
    <location>
        <begin position="31"/>
        <end position="50"/>
    </location>
</feature>
<keyword evidence="1" id="KW-0812">Transmembrane</keyword>
<gene>
    <name evidence="2" type="ORF">BN587_00903</name>
</gene>
<evidence type="ECO:0000256" key="1">
    <source>
        <dbReference type="SAM" id="Phobius"/>
    </source>
</evidence>
<protein>
    <submittedName>
        <fullName evidence="2">Uncharacterized protein</fullName>
    </submittedName>
</protein>
<accession>R6WS63</accession>
<keyword evidence="1" id="KW-0472">Membrane</keyword>